<evidence type="ECO:0000256" key="10">
    <source>
        <dbReference type="ARBA" id="ARBA00023014"/>
    </source>
</evidence>
<evidence type="ECO:0000256" key="12">
    <source>
        <dbReference type="SAM" id="SignalP"/>
    </source>
</evidence>
<dbReference type="GO" id="GO:0051539">
    <property type="term" value="F:4 iron, 4 sulfur cluster binding"/>
    <property type="evidence" value="ECO:0007669"/>
    <property type="project" value="UniProtKB-KW"/>
</dbReference>
<evidence type="ECO:0000256" key="6">
    <source>
        <dbReference type="ARBA" id="ARBA00022679"/>
    </source>
</evidence>
<reference evidence="14 15" key="1">
    <citation type="journal article" date="2020" name="G3 (Bethesda)">
        <title>Improved Reference Genome for Cyclotella cryptica CCMP332, a Model for Cell Wall Morphogenesis, Salinity Adaptation, and Lipid Production in Diatoms (Bacillariophyta).</title>
        <authorList>
            <person name="Roberts W.R."/>
            <person name="Downey K.M."/>
            <person name="Ruck E.C."/>
            <person name="Traller J.C."/>
            <person name="Alverson A.J."/>
        </authorList>
    </citation>
    <scope>NUCLEOTIDE SEQUENCE [LARGE SCALE GENOMIC DNA]</scope>
    <source>
        <strain evidence="14 15">CCMP332</strain>
    </source>
</reference>
<evidence type="ECO:0000256" key="5">
    <source>
        <dbReference type="ARBA" id="ARBA00022603"/>
    </source>
</evidence>
<keyword evidence="9" id="KW-0408">Iron</keyword>
<keyword evidence="10" id="KW-0411">Iron-sulfur</keyword>
<feature type="domain" description="Radical SAM core" evidence="13">
    <location>
        <begin position="234"/>
        <end position="487"/>
    </location>
</feature>
<dbReference type="InterPro" id="IPR007197">
    <property type="entry name" value="rSAM"/>
</dbReference>
<gene>
    <name evidence="14" type="ORF">HJC23_003733</name>
</gene>
<keyword evidence="7" id="KW-0949">S-adenosyl-L-methionine</keyword>
<dbReference type="Gene3D" id="3.20.20.70">
    <property type="entry name" value="Aldolase class I"/>
    <property type="match status" value="1"/>
</dbReference>
<evidence type="ECO:0000313" key="15">
    <source>
        <dbReference type="Proteomes" id="UP001516023"/>
    </source>
</evidence>
<proteinExistence type="predicted"/>
<dbReference type="GO" id="GO:0008168">
    <property type="term" value="F:methyltransferase activity"/>
    <property type="evidence" value="ECO:0007669"/>
    <property type="project" value="UniProtKB-KW"/>
</dbReference>
<dbReference type="InterPro" id="IPR058240">
    <property type="entry name" value="rSAM_sf"/>
</dbReference>
<evidence type="ECO:0000256" key="3">
    <source>
        <dbReference type="ARBA" id="ARBA00022485"/>
    </source>
</evidence>
<keyword evidence="8" id="KW-0479">Metal-binding</keyword>
<dbReference type="EMBL" id="JABMIG020000012">
    <property type="protein sequence ID" value="KAL3803679.1"/>
    <property type="molecule type" value="Genomic_DNA"/>
</dbReference>
<dbReference type="SFLD" id="SFLDS00029">
    <property type="entry name" value="Radical_SAM"/>
    <property type="match status" value="1"/>
</dbReference>
<evidence type="ECO:0000256" key="1">
    <source>
        <dbReference type="ARBA" id="ARBA00001966"/>
    </source>
</evidence>
<evidence type="ECO:0000256" key="11">
    <source>
        <dbReference type="SAM" id="MobiDB-lite"/>
    </source>
</evidence>
<evidence type="ECO:0000256" key="7">
    <source>
        <dbReference type="ARBA" id="ARBA00022691"/>
    </source>
</evidence>
<dbReference type="PROSITE" id="PS51918">
    <property type="entry name" value="RADICAL_SAM"/>
    <property type="match status" value="1"/>
</dbReference>
<keyword evidence="3" id="KW-0004">4Fe-4S</keyword>
<dbReference type="SFLD" id="SFLDF00275">
    <property type="entry name" value="adenosine_C2_methyltransferase"/>
    <property type="match status" value="1"/>
</dbReference>
<sequence>MRQTPIHLFFLATIRHVSCFGFHGTAVNSRGKASSILRHSVGSLVVAMKEVDDATNNPTEINTQTALSMTIEQLEEVLGGWGRARLAWDCYSNGVDPHYLFGSTIGNDPSSPPFSSWNEYAETQSLKQSVLPTPRVTQPLGNSALCLLSGLHSHCRGTIENGLATLVHISTASDGTTKLLLRLVDGFEVETVLIPFWAKGYHNGNAGDETSEDSQTNDTDKERTSLGRATRYASLGRTTVCISSQVGCKQGCSFCATGRMGKLRSLTADEILVQLFYAKKIVRLSRDGILDSGSPNDGSLVLPPVTNIVFMGMGEPADNAQSVRDAIEIMTRRELFQLGANRVTVSTVAPTPEAFMEFCESKCVLAWSVHAVRDDLRKKLVPTTKYTMEELRQGLIDTLKKRNLRTVMIEVALIADVNDSLREADELADFVKYITFEVPGSKLICNLIPYNDIGGGSVENQYRKPSMERVLAFQRRLQDVGVYSHVRGTRGDEESAACGQLATSRKKKMELVG</sequence>
<protein>
    <recommendedName>
        <fullName evidence="13">Radical SAM core domain-containing protein</fullName>
    </recommendedName>
</protein>
<feature type="region of interest" description="Disordered" evidence="11">
    <location>
        <begin position="205"/>
        <end position="225"/>
    </location>
</feature>
<evidence type="ECO:0000313" key="14">
    <source>
        <dbReference type="EMBL" id="KAL3803679.1"/>
    </source>
</evidence>
<evidence type="ECO:0000256" key="2">
    <source>
        <dbReference type="ARBA" id="ARBA00004496"/>
    </source>
</evidence>
<dbReference type="SUPFAM" id="SSF102114">
    <property type="entry name" value="Radical SAM enzymes"/>
    <property type="match status" value="1"/>
</dbReference>
<keyword evidence="4" id="KW-0963">Cytoplasm</keyword>
<comment type="caution">
    <text evidence="14">The sequence shown here is derived from an EMBL/GenBank/DDBJ whole genome shotgun (WGS) entry which is preliminary data.</text>
</comment>
<feature type="signal peptide" evidence="12">
    <location>
        <begin position="1"/>
        <end position="19"/>
    </location>
</feature>
<keyword evidence="15" id="KW-1185">Reference proteome</keyword>
<evidence type="ECO:0000259" key="13">
    <source>
        <dbReference type="PROSITE" id="PS51918"/>
    </source>
</evidence>
<dbReference type="AlphaFoldDB" id="A0ABD3QTH8"/>
<dbReference type="Proteomes" id="UP001516023">
    <property type="component" value="Unassembled WGS sequence"/>
</dbReference>
<dbReference type="GO" id="GO:0046872">
    <property type="term" value="F:metal ion binding"/>
    <property type="evidence" value="ECO:0007669"/>
    <property type="project" value="UniProtKB-KW"/>
</dbReference>
<name>A0ABD3QTH8_9STRA</name>
<evidence type="ECO:0000256" key="8">
    <source>
        <dbReference type="ARBA" id="ARBA00022723"/>
    </source>
</evidence>
<keyword evidence="12" id="KW-0732">Signal</keyword>
<organism evidence="14 15">
    <name type="scientific">Cyclotella cryptica</name>
    <dbReference type="NCBI Taxonomy" id="29204"/>
    <lineage>
        <taxon>Eukaryota</taxon>
        <taxon>Sar</taxon>
        <taxon>Stramenopiles</taxon>
        <taxon>Ochrophyta</taxon>
        <taxon>Bacillariophyta</taxon>
        <taxon>Coscinodiscophyceae</taxon>
        <taxon>Thalassiosirophycidae</taxon>
        <taxon>Stephanodiscales</taxon>
        <taxon>Stephanodiscaceae</taxon>
        <taxon>Cyclotella</taxon>
    </lineage>
</organism>
<dbReference type="GO" id="GO:0005737">
    <property type="term" value="C:cytoplasm"/>
    <property type="evidence" value="ECO:0007669"/>
    <property type="project" value="UniProtKB-SubCell"/>
</dbReference>
<comment type="cofactor">
    <cofactor evidence="1">
        <name>[4Fe-4S] cluster</name>
        <dbReference type="ChEBI" id="CHEBI:49883"/>
    </cofactor>
</comment>
<dbReference type="SFLD" id="SFLDG01062">
    <property type="entry name" value="methyltransferase_(Class_A)"/>
    <property type="match status" value="1"/>
</dbReference>
<evidence type="ECO:0000256" key="9">
    <source>
        <dbReference type="ARBA" id="ARBA00023004"/>
    </source>
</evidence>
<keyword evidence="5" id="KW-0489">Methyltransferase</keyword>
<dbReference type="InterPro" id="IPR004383">
    <property type="entry name" value="rRNA_lsu_MTrfase_RlmN/Cfr"/>
</dbReference>
<dbReference type="PANTHER" id="PTHR30544:SF5">
    <property type="entry name" value="RADICAL SAM CORE DOMAIN-CONTAINING PROTEIN"/>
    <property type="match status" value="1"/>
</dbReference>
<dbReference type="GO" id="GO:0032259">
    <property type="term" value="P:methylation"/>
    <property type="evidence" value="ECO:0007669"/>
    <property type="project" value="UniProtKB-KW"/>
</dbReference>
<dbReference type="PANTHER" id="PTHR30544">
    <property type="entry name" value="23S RRNA METHYLTRANSFERASE"/>
    <property type="match status" value="1"/>
</dbReference>
<accession>A0ABD3QTH8</accession>
<evidence type="ECO:0000256" key="4">
    <source>
        <dbReference type="ARBA" id="ARBA00022490"/>
    </source>
</evidence>
<feature type="chain" id="PRO_5044861487" description="Radical SAM core domain-containing protein" evidence="12">
    <location>
        <begin position="20"/>
        <end position="513"/>
    </location>
</feature>
<comment type="subcellular location">
    <subcellularLocation>
        <location evidence="2">Cytoplasm</location>
    </subcellularLocation>
</comment>
<dbReference type="InterPro" id="IPR040072">
    <property type="entry name" value="Methyltransferase_A"/>
</dbReference>
<keyword evidence="6" id="KW-0808">Transferase</keyword>
<dbReference type="InterPro" id="IPR013785">
    <property type="entry name" value="Aldolase_TIM"/>
</dbReference>